<evidence type="ECO:0008006" key="3">
    <source>
        <dbReference type="Google" id="ProtNLM"/>
    </source>
</evidence>
<dbReference type="InterPro" id="IPR058532">
    <property type="entry name" value="YjbR/MT2646/Rv2570-like"/>
</dbReference>
<proteinExistence type="predicted"/>
<accession>A0A1Q6FAM9</accession>
<dbReference type="Gene3D" id="3.90.1150.30">
    <property type="match status" value="1"/>
</dbReference>
<organism evidence="1 2">
    <name type="scientific">Alistipes putredinis</name>
    <dbReference type="NCBI Taxonomy" id="28117"/>
    <lineage>
        <taxon>Bacteria</taxon>
        <taxon>Pseudomonadati</taxon>
        <taxon>Bacteroidota</taxon>
        <taxon>Bacteroidia</taxon>
        <taxon>Bacteroidales</taxon>
        <taxon>Rikenellaceae</taxon>
        <taxon>Alistipes</taxon>
    </lineage>
</organism>
<evidence type="ECO:0000313" key="1">
    <source>
        <dbReference type="EMBL" id="OKY95939.1"/>
    </source>
</evidence>
<dbReference type="PANTHER" id="PTHR35145:SF1">
    <property type="entry name" value="CYTOPLASMIC PROTEIN"/>
    <property type="match status" value="1"/>
</dbReference>
<dbReference type="STRING" id="28117.BHV66_03025"/>
<dbReference type="Proteomes" id="UP000187417">
    <property type="component" value="Unassembled WGS sequence"/>
</dbReference>
<sequence>MDILELRRYCLSLPLAEECTPFDETTLVFKIGGKMFCYTDMVEFRWIAVKCDPDRAVLLRERYPELVTPAFHSNKRHWNGIRTDGDLPDAFIREQLRHSYLLVAAGITPKALRQEIRNQIEKAGLPEE</sequence>
<dbReference type="EMBL" id="MNQH01000003">
    <property type="protein sequence ID" value="OKY95939.1"/>
    <property type="molecule type" value="Genomic_DNA"/>
</dbReference>
<reference evidence="1 2" key="1">
    <citation type="journal article" date="2016" name="Nat. Biotechnol.">
        <title>Measurement of bacterial replication rates in microbial communities.</title>
        <authorList>
            <person name="Brown C.T."/>
            <person name="Olm M.R."/>
            <person name="Thomas B.C."/>
            <person name="Banfield J.F."/>
        </authorList>
    </citation>
    <scope>NUCLEOTIDE SEQUENCE [LARGE SCALE GENOMIC DNA]</scope>
    <source>
        <strain evidence="1">CAG:67_53_122</strain>
    </source>
</reference>
<dbReference type="AlphaFoldDB" id="A0A1Q6FAM9"/>
<dbReference type="InterPro" id="IPR007351">
    <property type="entry name" value="YjbR"/>
</dbReference>
<dbReference type="GeneID" id="73802280"/>
<dbReference type="InterPro" id="IPR038056">
    <property type="entry name" value="YjbR-like_sf"/>
</dbReference>
<dbReference type="PANTHER" id="PTHR35145">
    <property type="entry name" value="CYTOPLASMIC PROTEIN-RELATED"/>
    <property type="match status" value="1"/>
</dbReference>
<protein>
    <recommendedName>
        <fullName evidence="3">MmcQ-like protein</fullName>
    </recommendedName>
</protein>
<gene>
    <name evidence="1" type="ORF">BHV66_03025</name>
</gene>
<dbReference type="Pfam" id="PF04237">
    <property type="entry name" value="YjbR"/>
    <property type="match status" value="1"/>
</dbReference>
<dbReference type="SUPFAM" id="SSF142906">
    <property type="entry name" value="YjbR-like"/>
    <property type="match status" value="1"/>
</dbReference>
<evidence type="ECO:0000313" key="2">
    <source>
        <dbReference type="Proteomes" id="UP000187417"/>
    </source>
</evidence>
<name>A0A1Q6FAM9_9BACT</name>
<dbReference type="RefSeq" id="WP_022460554.1">
    <property type="nucleotide sequence ID" value="NZ_BAAFKT010000006.1"/>
</dbReference>
<comment type="caution">
    <text evidence="1">The sequence shown here is derived from an EMBL/GenBank/DDBJ whole genome shotgun (WGS) entry which is preliminary data.</text>
</comment>